<dbReference type="PIRSF" id="PIRSF017888">
    <property type="entry name" value="CPSF-25"/>
    <property type="match status" value="1"/>
</dbReference>
<comment type="subunit">
    <text evidence="1">Homodimer (via N- and C-terminus); binds RNA as homodimer. Component of the cleavage factor Im (CFIm) complex.</text>
</comment>
<dbReference type="CDD" id="cd18871">
    <property type="entry name" value="NUDIX_Cfim25_Nudt21"/>
    <property type="match status" value="1"/>
</dbReference>
<dbReference type="Proteomes" id="UP000187455">
    <property type="component" value="Unassembled WGS sequence"/>
</dbReference>
<dbReference type="Gene3D" id="3.90.79.10">
    <property type="entry name" value="Nucleoside Triphosphate Pyrophosphohydrolase"/>
    <property type="match status" value="2"/>
</dbReference>
<dbReference type="AlphaFoldDB" id="A0A1R0GY12"/>
<dbReference type="GO" id="GO:0003729">
    <property type="term" value="F:mRNA binding"/>
    <property type="evidence" value="ECO:0007669"/>
    <property type="project" value="UniProtKB-UniRule"/>
</dbReference>
<dbReference type="STRING" id="133383.A0A1R0GY12"/>
<comment type="caution">
    <text evidence="2">The sequence shown here is derived from an EMBL/GenBank/DDBJ whole genome shotgun (WGS) entry which is preliminary data.</text>
</comment>
<sequence length="236" mass="26892">MTSINAPKINIYPLDNYAITTKESTNEDNVSVQSKLDFLKSAYEASGIVKTTEAVILVHEHNFPHVLMLQIANTYFKLPGTREISILKQDTSTIIPQEHLSESAVRNTSPNFLNETELGVFRSSLNRYLAPLVSDSSLETEPQDLDWQLGELLSVWYRPNFSTELYPYLPAHVSRPKEIIRLQLVLLPERRKLCVPRNMNLVAVPLFELYENSDRYGAQLAGLAHNLSRFEFALNK</sequence>
<dbReference type="GO" id="GO:0031124">
    <property type="term" value="P:mRNA 3'-end processing"/>
    <property type="evidence" value="ECO:0007669"/>
    <property type="project" value="InterPro"/>
</dbReference>
<dbReference type="EMBL" id="LSSL01002160">
    <property type="protein sequence ID" value="OLY81793.1"/>
    <property type="molecule type" value="Genomic_DNA"/>
</dbReference>
<comment type="subcellular location">
    <subcellularLocation>
        <location evidence="1">Nucleus</location>
    </subcellularLocation>
    <subcellularLocation>
        <location evidence="1">Cytoplasm</location>
    </subcellularLocation>
</comment>
<keyword evidence="1" id="KW-0507">mRNA processing</keyword>
<dbReference type="Pfam" id="PF13869">
    <property type="entry name" value="NUDIX_2"/>
    <property type="match status" value="2"/>
</dbReference>
<comment type="similarity">
    <text evidence="1">Belongs to the Nudix hydrolase family. CPSF5 subfamily.</text>
</comment>
<keyword evidence="1" id="KW-0963">Cytoplasm</keyword>
<comment type="function">
    <text evidence="1">Component of the cleavage factor Im (CFIm) complex that functions as an activator of the pre-mRNA 3'-end cleavage and polyadenylation processing required for the maturation of pre-mRNA into functional mRNAs. CFIm contributes to the recruitment of multiprotein complexes on specific sequences on the pre-mRNA 3'-end, so called cleavage and polyadenylation signals (pA signals). Most pre-mRNAs contain multiple pA signals, resulting in alternative cleavage and polyadenylation (APA) producing mRNAs with variable 3'-end formation. The CFIm complex acts as a key regulator of cleavage and polyadenylation site choice during APA through its binding to 5'-UGUA-3' elements localized in the 3'-untranslated region (UTR) for a huge number of pre-mRNAs.</text>
</comment>
<protein>
    <recommendedName>
        <fullName evidence="1">Cleavage and polyadenylation specificity factor subunit 5</fullName>
    </recommendedName>
</protein>
<keyword evidence="1" id="KW-0694">RNA-binding</keyword>
<dbReference type="PANTHER" id="PTHR13047">
    <property type="entry name" value="PRE-MRNA CLEAVAGE FACTOR IM, 25KD SUBUNIT"/>
    <property type="match status" value="1"/>
</dbReference>
<dbReference type="GO" id="GO:0005737">
    <property type="term" value="C:cytoplasm"/>
    <property type="evidence" value="ECO:0007669"/>
    <property type="project" value="UniProtKB-SubCell"/>
</dbReference>
<keyword evidence="1" id="KW-0539">Nucleus</keyword>
<dbReference type="OrthoDB" id="277288at2759"/>
<evidence type="ECO:0000313" key="2">
    <source>
        <dbReference type="EMBL" id="OLY81793.1"/>
    </source>
</evidence>
<organism evidence="2 3">
    <name type="scientific">Smittium mucronatum</name>
    <dbReference type="NCBI Taxonomy" id="133383"/>
    <lineage>
        <taxon>Eukaryota</taxon>
        <taxon>Fungi</taxon>
        <taxon>Fungi incertae sedis</taxon>
        <taxon>Zoopagomycota</taxon>
        <taxon>Kickxellomycotina</taxon>
        <taxon>Harpellomycetes</taxon>
        <taxon>Harpellales</taxon>
        <taxon>Legeriomycetaceae</taxon>
        <taxon>Smittium</taxon>
    </lineage>
</organism>
<name>A0A1R0GY12_9FUNG</name>
<evidence type="ECO:0000256" key="1">
    <source>
        <dbReference type="PIRNR" id="PIRNR017888"/>
    </source>
</evidence>
<evidence type="ECO:0000313" key="3">
    <source>
        <dbReference type="Proteomes" id="UP000187455"/>
    </source>
</evidence>
<reference evidence="2 3" key="1">
    <citation type="journal article" date="2016" name="Mol. Biol. Evol.">
        <title>Genome-Wide Survey of Gut Fungi (Harpellales) Reveals the First Horizontally Transferred Ubiquitin Gene from a Mosquito Host.</title>
        <authorList>
            <person name="Wang Y."/>
            <person name="White M.M."/>
            <person name="Kvist S."/>
            <person name="Moncalvo J.M."/>
        </authorList>
    </citation>
    <scope>NUCLEOTIDE SEQUENCE [LARGE SCALE GENOMIC DNA]</scope>
    <source>
        <strain evidence="2 3">ALG-7-W6</strain>
    </source>
</reference>
<keyword evidence="3" id="KW-1185">Reference proteome</keyword>
<proteinExistence type="inferred from homology"/>
<accession>A0A1R0GY12</accession>
<gene>
    <name evidence="2" type="ORF">AYI68_g4098</name>
</gene>
<dbReference type="GO" id="GO:0005849">
    <property type="term" value="C:mRNA cleavage factor complex"/>
    <property type="evidence" value="ECO:0007669"/>
    <property type="project" value="UniProtKB-UniRule"/>
</dbReference>
<dbReference type="InterPro" id="IPR016706">
    <property type="entry name" value="Cleav_polyA_spec_factor_su5"/>
</dbReference>